<protein>
    <submittedName>
        <fullName evidence="1">Uncharacterized protein</fullName>
    </submittedName>
</protein>
<dbReference type="KEGG" id="nba:CUN60_06110"/>
<reference evidence="2" key="1">
    <citation type="submission" date="2017-11" db="EMBL/GenBank/DDBJ databases">
        <authorList>
            <person name="Chan K.G."/>
            <person name="Lee L.S."/>
        </authorList>
    </citation>
    <scope>NUCLEOTIDE SEQUENCE [LARGE SCALE GENOMIC DNA]</scope>
    <source>
        <strain evidence="2">DSM 100970</strain>
    </source>
</reference>
<evidence type="ECO:0000313" key="1">
    <source>
        <dbReference type="EMBL" id="AUR51887.1"/>
    </source>
</evidence>
<evidence type="ECO:0000313" key="2">
    <source>
        <dbReference type="Proteomes" id="UP000236655"/>
    </source>
</evidence>
<dbReference type="AlphaFoldDB" id="A0A2I7N5Y7"/>
<keyword evidence="2" id="KW-1185">Reference proteome</keyword>
<sequence>MVLFVLNSCGGNTSIANNAGGDGTITSSYMIRADQISPTPIVNGKPTKFYIYFHNYSITKVNGLTWSLVTDTSQNETLATKMTSWFSSFMSKNTSNQEMKKSIAPVSIVDASACTSIESASDCRILLSANEVGSGILQGRTESGIVVTSEIPSSYPYITTDDNGNNSLVLSPVSTSVVLDNGLAASSFSVINNSNSLIEVTNLLNSLPAGVSWQLTNCENPLPSNGVCQVRINYTNNTPEIITNTQVNIKLSGNKVNQDGSLEALGNQYSSATINVMTAKVANLQAGYSGLVLDGDNQAKGNSTIAYIKNYGTASASIGNLSIVNSLFTLSDDNCSNHSLNPQEICSYKITANVSGISQAGHITITVPYNNGISSLQTSAILNYDYKKSTNLPVAAAAISLSATNALTQNAPNGIVTVKNTGNVPLAGLTVPIMTPQNPRVVISDPNGCVNNDLLVGASCNFLLAYTPVAPSEDTSIIFGGVSAYYNNQSVSFATTVGTNVSSIFAGHLIISEARLTDSATTKMLTVTNDGNADASISNITISSGNVNLLGAAVIHQ</sequence>
<name>A0A2I7N5Y7_9NEIS</name>
<proteinExistence type="predicted"/>
<accession>A0A2I7N5Y7</accession>
<organism evidence="1 2">
    <name type="scientific">Aquella oligotrophica</name>
    <dbReference type="NCBI Taxonomy" id="2067065"/>
    <lineage>
        <taxon>Bacteria</taxon>
        <taxon>Pseudomonadati</taxon>
        <taxon>Pseudomonadota</taxon>
        <taxon>Betaproteobacteria</taxon>
        <taxon>Neisseriales</taxon>
        <taxon>Neisseriaceae</taxon>
        <taxon>Aquella</taxon>
    </lineage>
</organism>
<dbReference type="EMBL" id="CP024847">
    <property type="protein sequence ID" value="AUR51887.1"/>
    <property type="molecule type" value="Genomic_DNA"/>
</dbReference>
<dbReference type="Proteomes" id="UP000236655">
    <property type="component" value="Chromosome"/>
</dbReference>
<gene>
    <name evidence="1" type="ORF">CUN60_06110</name>
</gene>